<dbReference type="Gene3D" id="3.60.21.10">
    <property type="match status" value="1"/>
</dbReference>
<feature type="domain" description="Calcineurin-like phosphoesterase" evidence="1">
    <location>
        <begin position="1"/>
        <end position="234"/>
    </location>
</feature>
<accession>A0ABS2EPV5</accession>
<sequence>MRIAISSDNHLDVNQIDPHWAVNQQADWLVSHRIDQYYHLGDLFNNFQRTQAYVHELQQRVGGLIKIRYLAGNHDLISGIREESLEKLADPLYFHNSYFDVPQTNWRLIGINGWYDYTFSPYQVDQVKVAHWKRVYWIDGGIPQRETDQARLARQINDLDEQLQAASQDKKKVILLTHFVPTVELVPPMPSQFNRARQIEFWNMLWAMLGSQRFGEKLATSAIVKRVVFGHLHGQPPVLKVGGANYYNAAVGVKRRYREWQMPTFMAQWEKRLIVWEL</sequence>
<dbReference type="InterPro" id="IPR004843">
    <property type="entry name" value="Calcineurin-like_PHP"/>
</dbReference>
<proteinExistence type="predicted"/>
<protein>
    <submittedName>
        <fullName evidence="2">Metallophosphoesterase</fullName>
    </submittedName>
</protein>
<dbReference type="RefSeq" id="WP_204776572.1">
    <property type="nucleotide sequence ID" value="NZ_JACJJQ010000022.1"/>
</dbReference>
<comment type="caution">
    <text evidence="2">The sequence shown here is derived from an EMBL/GenBank/DDBJ whole genome shotgun (WGS) entry which is preliminary data.</text>
</comment>
<reference evidence="2 3" key="1">
    <citation type="journal article" date="2021" name="Sci. Rep.">
        <title>The distribution of antibiotic resistance genes in chicken gut microbiota commensals.</title>
        <authorList>
            <person name="Juricova H."/>
            <person name="Matiasovicova J."/>
            <person name="Kubasova T."/>
            <person name="Cejkova D."/>
            <person name="Rychlik I."/>
        </authorList>
    </citation>
    <scope>NUCLEOTIDE SEQUENCE [LARGE SCALE GENOMIC DNA]</scope>
    <source>
        <strain evidence="2 3">An810</strain>
    </source>
</reference>
<keyword evidence="3" id="KW-1185">Reference proteome</keyword>
<organism evidence="2 3">
    <name type="scientific">Limosilactobacillus alvi</name>
    <dbReference type="NCBI Taxonomy" id="990412"/>
    <lineage>
        <taxon>Bacteria</taxon>
        <taxon>Bacillati</taxon>
        <taxon>Bacillota</taxon>
        <taxon>Bacilli</taxon>
        <taxon>Lactobacillales</taxon>
        <taxon>Lactobacillaceae</taxon>
        <taxon>Limosilactobacillus</taxon>
    </lineage>
</organism>
<dbReference type="InterPro" id="IPR022302">
    <property type="entry name" value="Phosphoesterase_putative"/>
</dbReference>
<dbReference type="SUPFAM" id="SSF56300">
    <property type="entry name" value="Metallo-dependent phosphatases"/>
    <property type="match status" value="1"/>
</dbReference>
<dbReference type="Proteomes" id="UP000776629">
    <property type="component" value="Unassembled WGS sequence"/>
</dbReference>
<dbReference type="CDD" id="cd00838">
    <property type="entry name" value="MPP_superfamily"/>
    <property type="match status" value="1"/>
</dbReference>
<name>A0ABS2EPV5_9LACO</name>
<evidence type="ECO:0000313" key="3">
    <source>
        <dbReference type="Proteomes" id="UP000776629"/>
    </source>
</evidence>
<dbReference type="InterPro" id="IPR029052">
    <property type="entry name" value="Metallo-depent_PP-like"/>
</dbReference>
<gene>
    <name evidence="2" type="ORF">H5993_05640</name>
</gene>
<dbReference type="Pfam" id="PF00149">
    <property type="entry name" value="Metallophos"/>
    <property type="match status" value="1"/>
</dbReference>
<dbReference type="EMBL" id="JACJJQ010000022">
    <property type="protein sequence ID" value="MBM6754241.1"/>
    <property type="molecule type" value="Genomic_DNA"/>
</dbReference>
<evidence type="ECO:0000313" key="2">
    <source>
        <dbReference type="EMBL" id="MBM6754241.1"/>
    </source>
</evidence>
<evidence type="ECO:0000259" key="1">
    <source>
        <dbReference type="Pfam" id="PF00149"/>
    </source>
</evidence>
<dbReference type="NCBIfam" id="TIGR03729">
    <property type="entry name" value="acc_ester"/>
    <property type="match status" value="1"/>
</dbReference>